<feature type="region of interest" description="Disordered" evidence="1">
    <location>
        <begin position="1"/>
        <end position="59"/>
    </location>
</feature>
<accession>A0A4Z2E198</accession>
<evidence type="ECO:0000313" key="3">
    <source>
        <dbReference type="Proteomes" id="UP000314294"/>
    </source>
</evidence>
<keyword evidence="3" id="KW-1185">Reference proteome</keyword>
<reference evidence="2 3" key="1">
    <citation type="submission" date="2019-03" db="EMBL/GenBank/DDBJ databases">
        <title>First draft genome of Liparis tanakae, snailfish: a comprehensive survey of snailfish specific genes.</title>
        <authorList>
            <person name="Kim W."/>
            <person name="Song I."/>
            <person name="Jeong J.-H."/>
            <person name="Kim D."/>
            <person name="Kim S."/>
            <person name="Ryu S."/>
            <person name="Song J.Y."/>
            <person name="Lee S.K."/>
        </authorList>
    </citation>
    <scope>NUCLEOTIDE SEQUENCE [LARGE SCALE GENOMIC DNA]</scope>
    <source>
        <tissue evidence="2">Muscle</tissue>
    </source>
</reference>
<evidence type="ECO:0000256" key="1">
    <source>
        <dbReference type="SAM" id="MobiDB-lite"/>
    </source>
</evidence>
<dbReference type="EMBL" id="SRLO01021919">
    <property type="protein sequence ID" value="TNN22555.1"/>
    <property type="molecule type" value="Genomic_DNA"/>
</dbReference>
<feature type="compositionally biased region" description="Basic and acidic residues" evidence="1">
    <location>
        <begin position="44"/>
        <end position="59"/>
    </location>
</feature>
<dbReference type="AlphaFoldDB" id="A0A4Z2E198"/>
<proteinExistence type="predicted"/>
<organism evidence="2 3">
    <name type="scientific">Liparis tanakae</name>
    <name type="common">Tanaka's snailfish</name>
    <dbReference type="NCBI Taxonomy" id="230148"/>
    <lineage>
        <taxon>Eukaryota</taxon>
        <taxon>Metazoa</taxon>
        <taxon>Chordata</taxon>
        <taxon>Craniata</taxon>
        <taxon>Vertebrata</taxon>
        <taxon>Euteleostomi</taxon>
        <taxon>Actinopterygii</taxon>
        <taxon>Neopterygii</taxon>
        <taxon>Teleostei</taxon>
        <taxon>Neoteleostei</taxon>
        <taxon>Acanthomorphata</taxon>
        <taxon>Eupercaria</taxon>
        <taxon>Perciformes</taxon>
        <taxon>Cottioidei</taxon>
        <taxon>Cottales</taxon>
        <taxon>Liparidae</taxon>
        <taxon>Liparis</taxon>
    </lineage>
</organism>
<protein>
    <submittedName>
        <fullName evidence="2">Uncharacterized protein</fullName>
    </submittedName>
</protein>
<evidence type="ECO:0000313" key="2">
    <source>
        <dbReference type="EMBL" id="TNN22555.1"/>
    </source>
</evidence>
<feature type="compositionally biased region" description="Basic and acidic residues" evidence="1">
    <location>
        <begin position="1"/>
        <end position="23"/>
    </location>
</feature>
<name>A0A4Z2E198_9TELE</name>
<feature type="compositionally biased region" description="Polar residues" evidence="1">
    <location>
        <begin position="34"/>
        <end position="43"/>
    </location>
</feature>
<dbReference type="Proteomes" id="UP000314294">
    <property type="component" value="Unassembled WGS sequence"/>
</dbReference>
<comment type="caution">
    <text evidence="2">The sequence shown here is derived from an EMBL/GenBank/DDBJ whole genome shotgun (WGS) entry which is preliminary data.</text>
</comment>
<sequence length="80" mass="9552">MERWRDGEQRTHSRTCSRGDGRHTPKKHQKVVRNPSQMKASSGTRDEEEREREVPFSRWQAEQKRCGEMWLRLHPPSAHS</sequence>
<gene>
    <name evidence="2" type="ORF">EYF80_067332</name>
</gene>